<dbReference type="InterPro" id="IPR001915">
    <property type="entry name" value="Peptidase_M48"/>
</dbReference>
<evidence type="ECO:0000256" key="2">
    <source>
        <dbReference type="ARBA" id="ARBA00022723"/>
    </source>
</evidence>
<name>A0ABW1A9P9_9ACTN</name>
<evidence type="ECO:0000256" key="5">
    <source>
        <dbReference type="ARBA" id="ARBA00023049"/>
    </source>
</evidence>
<evidence type="ECO:0000313" key="8">
    <source>
        <dbReference type="EMBL" id="MFC5751014.1"/>
    </source>
</evidence>
<dbReference type="CDD" id="cd07326">
    <property type="entry name" value="M56_BlaR1_MecR1_like"/>
    <property type="match status" value="1"/>
</dbReference>
<feature type="domain" description="Peptidase M48" evidence="7">
    <location>
        <begin position="101"/>
        <end position="176"/>
    </location>
</feature>
<proteinExistence type="inferred from homology"/>
<sequence>MLVAPALVVVVVSVPADRVRPAAGVTALAWSAAAAAVATLVNLGAFTVKAAAEVPGVAHRFGLSYQTVVQDTAHQRWVPWLSAALLACGTVAAARVWRKHRRGWRFARRFAGTPGDGQVVLVDRTEIDAFAVPGRPGRIVVTTGMREALDDDQFAALVAHERAHLDAGHSRLMLVAELAGAVHPALRWVARRVSFLIERAADERAAGAVGDRRTVATAIAAAALAADRRPAADGPVRLSFARAVHPGAVPRRVAALLAPPPGRRRAWPVIVPVLLAAGSVVWTGEALYDLYELLVLAHHLAP</sequence>
<evidence type="ECO:0000256" key="6">
    <source>
        <dbReference type="RuleBase" id="RU003983"/>
    </source>
</evidence>
<reference evidence="9" key="1">
    <citation type="journal article" date="2019" name="Int. J. Syst. Evol. Microbiol.">
        <title>The Global Catalogue of Microorganisms (GCM) 10K type strain sequencing project: providing services to taxonomists for standard genome sequencing and annotation.</title>
        <authorList>
            <consortium name="The Broad Institute Genomics Platform"/>
            <consortium name="The Broad Institute Genome Sequencing Center for Infectious Disease"/>
            <person name="Wu L."/>
            <person name="Ma J."/>
        </authorList>
    </citation>
    <scope>NUCLEOTIDE SEQUENCE [LARGE SCALE GENOMIC DNA]</scope>
    <source>
        <strain evidence="9">KCTC 42087</strain>
    </source>
</reference>
<dbReference type="InterPro" id="IPR052173">
    <property type="entry name" value="Beta-lactam_resp_regulator"/>
</dbReference>
<protein>
    <submittedName>
        <fullName evidence="8">M56 family metallopeptidase</fullName>
    </submittedName>
</protein>
<keyword evidence="2" id="KW-0479">Metal-binding</keyword>
<comment type="caution">
    <text evidence="8">The sequence shown here is derived from an EMBL/GenBank/DDBJ whole genome shotgun (WGS) entry which is preliminary data.</text>
</comment>
<evidence type="ECO:0000256" key="3">
    <source>
        <dbReference type="ARBA" id="ARBA00022801"/>
    </source>
</evidence>
<accession>A0ABW1A9P9</accession>
<keyword evidence="3 6" id="KW-0378">Hydrolase</keyword>
<comment type="similarity">
    <text evidence="6">Belongs to the peptidase M48 family.</text>
</comment>
<keyword evidence="5 6" id="KW-0482">Metalloprotease</keyword>
<dbReference type="EMBL" id="JBHSON010000062">
    <property type="protein sequence ID" value="MFC5751014.1"/>
    <property type="molecule type" value="Genomic_DNA"/>
</dbReference>
<comment type="cofactor">
    <cofactor evidence="6">
        <name>Zn(2+)</name>
        <dbReference type="ChEBI" id="CHEBI:29105"/>
    </cofactor>
    <text evidence="6">Binds 1 zinc ion per subunit.</text>
</comment>
<keyword evidence="1 6" id="KW-0645">Protease</keyword>
<dbReference type="RefSeq" id="WP_378286880.1">
    <property type="nucleotide sequence ID" value="NZ_JBHSON010000062.1"/>
</dbReference>
<keyword evidence="9" id="KW-1185">Reference proteome</keyword>
<gene>
    <name evidence="8" type="ORF">ACFPZN_35805</name>
</gene>
<evidence type="ECO:0000313" key="9">
    <source>
        <dbReference type="Proteomes" id="UP001596074"/>
    </source>
</evidence>
<evidence type="ECO:0000259" key="7">
    <source>
        <dbReference type="Pfam" id="PF01435"/>
    </source>
</evidence>
<keyword evidence="4 6" id="KW-0862">Zinc</keyword>
<organism evidence="8 9">
    <name type="scientific">Actinomadura rugatobispora</name>
    <dbReference type="NCBI Taxonomy" id="1994"/>
    <lineage>
        <taxon>Bacteria</taxon>
        <taxon>Bacillati</taxon>
        <taxon>Actinomycetota</taxon>
        <taxon>Actinomycetes</taxon>
        <taxon>Streptosporangiales</taxon>
        <taxon>Thermomonosporaceae</taxon>
        <taxon>Actinomadura</taxon>
    </lineage>
</organism>
<evidence type="ECO:0000256" key="4">
    <source>
        <dbReference type="ARBA" id="ARBA00022833"/>
    </source>
</evidence>
<dbReference type="Proteomes" id="UP001596074">
    <property type="component" value="Unassembled WGS sequence"/>
</dbReference>
<dbReference type="PANTHER" id="PTHR34978">
    <property type="entry name" value="POSSIBLE SENSOR-TRANSDUCER PROTEIN BLAR"/>
    <property type="match status" value="1"/>
</dbReference>
<evidence type="ECO:0000256" key="1">
    <source>
        <dbReference type="ARBA" id="ARBA00022670"/>
    </source>
</evidence>
<dbReference type="Pfam" id="PF01435">
    <property type="entry name" value="Peptidase_M48"/>
    <property type="match status" value="1"/>
</dbReference>
<dbReference type="Gene3D" id="3.30.2010.10">
    <property type="entry name" value="Metalloproteases ('zincins'), catalytic domain"/>
    <property type="match status" value="1"/>
</dbReference>
<dbReference type="PANTHER" id="PTHR34978:SF3">
    <property type="entry name" value="SLR0241 PROTEIN"/>
    <property type="match status" value="1"/>
</dbReference>